<evidence type="ECO:0000313" key="3">
    <source>
        <dbReference type="Proteomes" id="UP000827721"/>
    </source>
</evidence>
<dbReference type="Gene3D" id="1.10.287.110">
    <property type="entry name" value="DnaJ domain"/>
    <property type="match status" value="1"/>
</dbReference>
<dbReference type="InterPro" id="IPR018253">
    <property type="entry name" value="DnaJ_domain_CS"/>
</dbReference>
<name>A0ABQ8HN15_9ROSI</name>
<sequence length="164" mass="19047">MSLQINPMTTKVLPMPCQTRPTSQRSCNNYKFKTISCKVAISNKGQKSNFYEVLSLGTSETVGFEEIKKAYRRMALQYHPDVCPSSMNKDESTKRFVELQKAYETLADPVSRRMYDHELGLVDNYSLGFVSLDERKANFPKEVWERQLYGLKQRSAIRMKKKKN</sequence>
<dbReference type="EMBL" id="JAFEMO010000008">
    <property type="protein sequence ID" value="KAH7565740.1"/>
    <property type="molecule type" value="Genomic_DNA"/>
</dbReference>
<evidence type="ECO:0000313" key="2">
    <source>
        <dbReference type="EMBL" id="KAH7565740.1"/>
    </source>
</evidence>
<reference evidence="2 3" key="1">
    <citation type="submission" date="2021-02" db="EMBL/GenBank/DDBJ databases">
        <title>Plant Genome Project.</title>
        <authorList>
            <person name="Zhang R.-G."/>
        </authorList>
    </citation>
    <scope>NUCLEOTIDE SEQUENCE [LARGE SCALE GENOMIC DNA]</scope>
    <source>
        <tissue evidence="2">Leaves</tissue>
    </source>
</reference>
<dbReference type="Pfam" id="PF00226">
    <property type="entry name" value="DnaJ"/>
    <property type="match status" value="1"/>
</dbReference>
<dbReference type="InterPro" id="IPR053232">
    <property type="entry name" value="DnaJ_C/III_chloroplastic"/>
</dbReference>
<dbReference type="SUPFAM" id="SSF46565">
    <property type="entry name" value="Chaperone J-domain"/>
    <property type="match status" value="1"/>
</dbReference>
<dbReference type="PANTHER" id="PTHR45090">
    <property type="entry name" value="CHAPERONE PROTEIN DNAJ 20 CHLOROPLASTIC"/>
    <property type="match status" value="1"/>
</dbReference>
<dbReference type="InterPro" id="IPR001623">
    <property type="entry name" value="DnaJ_domain"/>
</dbReference>
<dbReference type="InterPro" id="IPR036869">
    <property type="entry name" value="J_dom_sf"/>
</dbReference>
<keyword evidence="3" id="KW-1185">Reference proteome</keyword>
<evidence type="ECO:0000259" key="1">
    <source>
        <dbReference type="PROSITE" id="PS50076"/>
    </source>
</evidence>
<dbReference type="PROSITE" id="PS00636">
    <property type="entry name" value="DNAJ_1"/>
    <property type="match status" value="1"/>
</dbReference>
<dbReference type="PANTHER" id="PTHR45090:SF3">
    <property type="entry name" value="OS09G0368800 PROTEIN"/>
    <property type="match status" value="1"/>
</dbReference>
<dbReference type="PROSITE" id="PS50076">
    <property type="entry name" value="DNAJ_2"/>
    <property type="match status" value="1"/>
</dbReference>
<dbReference type="CDD" id="cd06257">
    <property type="entry name" value="DnaJ"/>
    <property type="match status" value="1"/>
</dbReference>
<organism evidence="2 3">
    <name type="scientific">Xanthoceras sorbifolium</name>
    <dbReference type="NCBI Taxonomy" id="99658"/>
    <lineage>
        <taxon>Eukaryota</taxon>
        <taxon>Viridiplantae</taxon>
        <taxon>Streptophyta</taxon>
        <taxon>Embryophyta</taxon>
        <taxon>Tracheophyta</taxon>
        <taxon>Spermatophyta</taxon>
        <taxon>Magnoliopsida</taxon>
        <taxon>eudicotyledons</taxon>
        <taxon>Gunneridae</taxon>
        <taxon>Pentapetalae</taxon>
        <taxon>rosids</taxon>
        <taxon>malvids</taxon>
        <taxon>Sapindales</taxon>
        <taxon>Sapindaceae</taxon>
        <taxon>Xanthoceroideae</taxon>
        <taxon>Xanthoceras</taxon>
    </lineage>
</organism>
<dbReference type="SMART" id="SM00271">
    <property type="entry name" value="DnaJ"/>
    <property type="match status" value="1"/>
</dbReference>
<proteinExistence type="predicted"/>
<gene>
    <name evidence="2" type="ORF">JRO89_XS08G0009700</name>
</gene>
<comment type="caution">
    <text evidence="2">The sequence shown here is derived from an EMBL/GenBank/DDBJ whole genome shotgun (WGS) entry which is preliminary data.</text>
</comment>
<dbReference type="Proteomes" id="UP000827721">
    <property type="component" value="Unassembled WGS sequence"/>
</dbReference>
<dbReference type="PRINTS" id="PR00625">
    <property type="entry name" value="JDOMAIN"/>
</dbReference>
<accession>A0ABQ8HN15</accession>
<protein>
    <recommendedName>
        <fullName evidence="1">J domain-containing protein</fullName>
    </recommendedName>
</protein>
<feature type="domain" description="J" evidence="1">
    <location>
        <begin position="49"/>
        <end position="119"/>
    </location>
</feature>